<dbReference type="InterPro" id="IPR045670">
    <property type="entry name" value="DUF5916"/>
</dbReference>
<feature type="domain" description="DUF5916" evidence="1">
    <location>
        <begin position="427"/>
        <end position="755"/>
    </location>
</feature>
<sequence length="758" mass="88831">MIKKFFILFVSVNLIAESIVIDGNLDEPEWQTAFKITEFYESDPYTLRKTDDETEAYIFSNEDGIYVGFINYQDESTMLSNRTMRDEMSSLSEKNSINIDFDGDRTKAYIIAVALGDSLFDAIKIQSGDFKTDWDGDWIAKTKQFKTYWTSEFYLPWNVVLMNQSDANKRRINYSALRYKASEQSWYSSAGTMAMRADYFQELDSLEINNFTRSKLNFFPYFAFNKNTPQNFQESNIGAELFYNSGKGSQINLTVNPDFGQAESDDVIVNFSAQETFYKEKRAFFTENQSLFDISNYERYSIINTRRIGAAPSYNCSEELNEEDCINTRKNYSDIDFSMRYTQKNGQNNYGIFLAKESDEDFSKGREFIALRGKTKINSKTLGYMITNVENDFLGTKSTVNVFDYINVRSEKLTTYADILTTKKEGDSGKGLRLQYTYKPTQLTRNSGSILYFDKEVRLNDFGYLKRNDWFHFGIGHNIKKVDFENNSPFQQIDTNYDFNYDADTDGNSNPIDFNQKNSITFKDTSKFNYDFRFKTSGKNTTITRKDPLYPFVKIKKNFSVTADFEEKNFKYWTYDWRISFDKSSKYDEWDSNGYQKRFFKIAGSLFPNENIKIRSEFRVKKEKEWLNWIDGNHLAAYDLNQRIFSLNLNWFKGTKHEIRLKSQFIALEAKNPVSLETNSNGVLFNSEKLVNPFSNGITSFQVRYRYEIAPLSNVYIVYTKGGNVYEEDDERSFSDIFRDPWENPENEIFSLKVRLKF</sequence>
<dbReference type="Proteomes" id="UP000010305">
    <property type="component" value="Unassembled WGS sequence"/>
</dbReference>
<protein>
    <recommendedName>
        <fullName evidence="1">DUF5916 domain-containing protein</fullName>
    </recommendedName>
</protein>
<proteinExistence type="predicted"/>
<feature type="domain" description="DUF5916" evidence="1">
    <location>
        <begin position="215"/>
        <end position="330"/>
    </location>
</feature>
<organism evidence="2 3">
    <name type="scientific">SAR86 cluster bacterium SAR86A</name>
    <dbReference type="NCBI Taxonomy" id="1123866"/>
    <lineage>
        <taxon>Bacteria</taxon>
        <taxon>Pseudomonadati</taxon>
        <taxon>Pseudomonadota</taxon>
        <taxon>Gammaproteobacteria</taxon>
        <taxon>SAR86 cluster</taxon>
    </lineage>
</organism>
<reference evidence="2 3" key="1">
    <citation type="journal article" date="2012" name="ISME J.">
        <title>Genomic insights to SAR86, an abundant and uncultivated marine bacterial lineage.</title>
        <authorList>
            <person name="Dupont C.L."/>
            <person name="Rusch D.B."/>
            <person name="Yooseph S."/>
            <person name="Lombardo M.J."/>
            <person name="Richter R.A."/>
            <person name="Valas R."/>
            <person name="Novotny M."/>
            <person name="Yee-Greenbaum J."/>
            <person name="Selengut J.D."/>
            <person name="Haft D.H."/>
            <person name="Halpern A.L."/>
            <person name="Lasken R.S."/>
            <person name="Nealson K."/>
            <person name="Friedman R."/>
            <person name="Venter J.C."/>
        </authorList>
    </citation>
    <scope>NUCLEOTIDE SEQUENCE [LARGE SCALE GENOMIC DNA]</scope>
</reference>
<evidence type="ECO:0000313" key="3">
    <source>
        <dbReference type="Proteomes" id="UP000010305"/>
    </source>
</evidence>
<evidence type="ECO:0000259" key="1">
    <source>
        <dbReference type="Pfam" id="PF19313"/>
    </source>
</evidence>
<dbReference type="EMBL" id="JH611157">
    <property type="protein sequence ID" value="EJP71425.1"/>
    <property type="molecule type" value="Genomic_DNA"/>
</dbReference>
<accession>J4WQ00</accession>
<dbReference type="AlphaFoldDB" id="J4WQ00"/>
<evidence type="ECO:0000313" key="2">
    <source>
        <dbReference type="EMBL" id="EJP71425.1"/>
    </source>
</evidence>
<dbReference type="SUPFAM" id="SSF49344">
    <property type="entry name" value="CBD9-like"/>
    <property type="match status" value="1"/>
</dbReference>
<dbReference type="HOGENOM" id="CLU_022024_0_0_6"/>
<dbReference type="Pfam" id="PF19313">
    <property type="entry name" value="DUF5916"/>
    <property type="match status" value="2"/>
</dbReference>
<dbReference type="STRING" id="1123866.NT01SARS_1232"/>
<gene>
    <name evidence="2" type="ORF">NT01SARS_1232</name>
</gene>
<name>J4WQ00_9GAMM</name>